<feature type="region of interest" description="Disordered" evidence="2">
    <location>
        <begin position="1137"/>
        <end position="1197"/>
    </location>
</feature>
<gene>
    <name evidence="4" type="ORF">C0Q70_03264</name>
</gene>
<dbReference type="OrthoDB" id="427030at2759"/>
<evidence type="ECO:0000313" key="5">
    <source>
        <dbReference type="Proteomes" id="UP000245119"/>
    </source>
</evidence>
<sequence length="1197" mass="136312">MEPSQIIYQKEKHNFSKETKEKTVHPKKRLKTRVVNNHTKLQHLVVDYPTIDRWCVIKEKLSFKTDVELAGFLMQFYEDTISGATAVRCFVCQSPLPLQCDKCTHFADQGVLQANDVPNSNILPDEKEESQWCHSSYPHDQQEIESSSDISCKEHMQTEARPTGDHSFMAANSVINKTVTHVFGKDCDKMSRLIRFRGFGYKVNMKRIQPLDLADKDFDHWCSIGESKGLQNDADIACFLLQIYEQTRIKQEITDRCMTCQAILVLVCPTCQTCTHGDQPSQTSLQSHISNIQAKQTLNNRYKKQANIKGKIELRAMTVENSGTSIQELASETENVEEMMSQPAELSTATLNVKKRPPPRQRVDQQVDSCNNSDDTEDTFDKTKEVHVASPVPAQIQLDHVYHVTQSPKMLKQRLDHAIEHMQTLRKQVIFEQRKGSVLSKQVDLLNAVIGKLKEKSLLTNKGGDNLHSSRKSQCSSNVEELLQSQETCNSCNGPLLKICQHCSRLTHLEEVLHSNSQENSGLPFCKPQDTMSSPATASEDCGLEEDLNCGNQPANLYLQDQTEREADTEMNTFLVDKFCCSIPGYMSGTGEPFMESEQIDGEVQNELWTTTSSCNPRESYKHLEPCVNQEEASSLKMPLLEDAPQLNDYANEKTRQNPPKDGMKDQKKLFACPDCRAVFSRSNGLRCHLNSGHKQSSCKECGATFPRSACLKSHFSSFEELEVAVKRYQEQTGTQLYKRDSRTVEAASKRNTRKNYKEEIRYSEINYFCVHGGKLYRSEEEISKHRCPVKLKVRATKDGQKLTVKELFETHNHDRNESSDKHVYRGKAHQDERNKNGLPDVDEHVNVVQRGLDAGSHDSLDVKNVMSLTHKNLPIRLCTEEKTVQNVSEDMGCITQKKKSTVNLLKEGEKTAEKVPCFEYMTQTMLSTSKMKCNDAIKLEIRNLVIHDQPRLKEQSQFKQHDNRQEKNARKAIIKKIQMCRFRKKRNRTRKCYQLTFDLTVYESWRQIGTAHGLASDSQIARFLIQHFHSSWHNRETSSSVCATCKAPLSLSCSKCLVLPIPTSDQPLQMQSCSTEKQTETLMESLHLKNQLSPLATENGKAYRNNEQDQPVSLVMNRDMEYVQDSMDLPVHFEDISSNSPERSNLKFHKRKHVPGDSEHVETSGEWHSEIDENSTLANGLSMQNSEQDADGVDTV</sequence>
<protein>
    <recommendedName>
        <fullName evidence="3">C2H2-type domain-containing protein</fullName>
    </recommendedName>
</protein>
<dbReference type="InterPro" id="IPR013087">
    <property type="entry name" value="Znf_C2H2_type"/>
</dbReference>
<evidence type="ECO:0000259" key="3">
    <source>
        <dbReference type="PROSITE" id="PS50157"/>
    </source>
</evidence>
<dbReference type="InterPro" id="IPR036236">
    <property type="entry name" value="Znf_C2H2_sf"/>
</dbReference>
<reference evidence="4 5" key="1">
    <citation type="submission" date="2018-04" db="EMBL/GenBank/DDBJ databases">
        <title>The genome of golden apple snail Pomacea canaliculata provides insight into stress tolerance and invasive adaptation.</title>
        <authorList>
            <person name="Liu C."/>
            <person name="Liu B."/>
            <person name="Ren Y."/>
            <person name="Zhang Y."/>
            <person name="Wang H."/>
            <person name="Li S."/>
            <person name="Jiang F."/>
            <person name="Yin L."/>
            <person name="Zhang G."/>
            <person name="Qian W."/>
            <person name="Fan W."/>
        </authorList>
    </citation>
    <scope>NUCLEOTIDE SEQUENCE [LARGE SCALE GENOMIC DNA]</scope>
    <source>
        <strain evidence="4">SZHN2017</strain>
        <tissue evidence="4">Muscle</tissue>
    </source>
</reference>
<dbReference type="Gene3D" id="3.30.160.60">
    <property type="entry name" value="Classic Zinc Finger"/>
    <property type="match status" value="1"/>
</dbReference>
<keyword evidence="5" id="KW-1185">Reference proteome</keyword>
<dbReference type="AlphaFoldDB" id="A0A2T7PS92"/>
<accession>A0A2T7PS92</accession>
<name>A0A2T7PS92_POMCA</name>
<dbReference type="PROSITE" id="PS00028">
    <property type="entry name" value="ZINC_FINGER_C2H2_1"/>
    <property type="match status" value="1"/>
</dbReference>
<dbReference type="PANTHER" id="PTHR47086:SF4">
    <property type="entry name" value="BTB DOMAIN-CONTAINING PROTEIN"/>
    <property type="match status" value="1"/>
</dbReference>
<evidence type="ECO:0000256" key="1">
    <source>
        <dbReference type="PROSITE-ProRule" id="PRU00042"/>
    </source>
</evidence>
<dbReference type="PANTHER" id="PTHR47086">
    <property type="entry name" value="BTB DOMAIN-CONTAINING PROTEIN"/>
    <property type="match status" value="1"/>
</dbReference>
<feature type="compositionally biased region" description="Basic and acidic residues" evidence="2">
    <location>
        <begin position="1155"/>
        <end position="1172"/>
    </location>
</feature>
<dbReference type="InterPro" id="IPR040854">
    <property type="entry name" value="ZSWIM9"/>
</dbReference>
<feature type="domain" description="C2H2-type" evidence="3">
    <location>
        <begin position="671"/>
        <end position="694"/>
    </location>
</feature>
<dbReference type="SUPFAM" id="SSF57667">
    <property type="entry name" value="beta-beta-alpha zinc fingers"/>
    <property type="match status" value="1"/>
</dbReference>
<keyword evidence="1" id="KW-0863">Zinc-finger</keyword>
<dbReference type="EMBL" id="PZQS01000002">
    <property type="protein sequence ID" value="PVD36286.1"/>
    <property type="molecule type" value="Genomic_DNA"/>
</dbReference>
<feature type="compositionally biased region" description="Polar residues" evidence="2">
    <location>
        <begin position="364"/>
        <end position="373"/>
    </location>
</feature>
<dbReference type="GO" id="GO:0008270">
    <property type="term" value="F:zinc ion binding"/>
    <property type="evidence" value="ECO:0007669"/>
    <property type="project" value="UniProtKB-KW"/>
</dbReference>
<dbReference type="PROSITE" id="PS50157">
    <property type="entry name" value="ZINC_FINGER_C2H2_2"/>
    <property type="match status" value="1"/>
</dbReference>
<keyword evidence="1" id="KW-0862">Zinc</keyword>
<organism evidence="4 5">
    <name type="scientific">Pomacea canaliculata</name>
    <name type="common">Golden apple snail</name>
    <dbReference type="NCBI Taxonomy" id="400727"/>
    <lineage>
        <taxon>Eukaryota</taxon>
        <taxon>Metazoa</taxon>
        <taxon>Spiralia</taxon>
        <taxon>Lophotrochozoa</taxon>
        <taxon>Mollusca</taxon>
        <taxon>Gastropoda</taxon>
        <taxon>Caenogastropoda</taxon>
        <taxon>Architaenioglossa</taxon>
        <taxon>Ampullarioidea</taxon>
        <taxon>Ampullariidae</taxon>
        <taxon>Pomacea</taxon>
    </lineage>
</organism>
<evidence type="ECO:0000313" key="4">
    <source>
        <dbReference type="EMBL" id="PVD36286.1"/>
    </source>
</evidence>
<dbReference type="InterPro" id="IPR048325">
    <property type="entry name" value="ZSWIM3_N"/>
</dbReference>
<feature type="compositionally biased region" description="Polar residues" evidence="2">
    <location>
        <begin position="1175"/>
        <end position="1188"/>
    </location>
</feature>
<feature type="region of interest" description="Disordered" evidence="2">
    <location>
        <begin position="811"/>
        <end position="840"/>
    </location>
</feature>
<proteinExistence type="predicted"/>
<keyword evidence="1" id="KW-0479">Metal-binding</keyword>
<dbReference type="Pfam" id="PF21599">
    <property type="entry name" value="ZSWIM3_N"/>
    <property type="match status" value="1"/>
</dbReference>
<feature type="region of interest" description="Disordered" evidence="2">
    <location>
        <begin position="355"/>
        <end position="378"/>
    </location>
</feature>
<comment type="caution">
    <text evidence="4">The sequence shown here is derived from an EMBL/GenBank/DDBJ whole genome shotgun (WGS) entry which is preliminary data.</text>
</comment>
<dbReference type="Proteomes" id="UP000245119">
    <property type="component" value="Linkage Group LG2"/>
</dbReference>
<evidence type="ECO:0000256" key="2">
    <source>
        <dbReference type="SAM" id="MobiDB-lite"/>
    </source>
</evidence>